<reference evidence="1" key="1">
    <citation type="submission" date="2019-11" db="EMBL/GenBank/DDBJ databases">
        <title>Acidithiobacillus ferrianus sp. nov.: a facultatively anaerobic and extremely acidophilic chemolithoautotroph.</title>
        <authorList>
            <person name="Norris P.R."/>
            <person name="Falagan C."/>
            <person name="Moya-Beltran A."/>
            <person name="Castro M."/>
            <person name="Quatrini R."/>
            <person name="Johnson D.B."/>
        </authorList>
    </citation>
    <scope>NUCLEOTIDE SEQUENCE [LARGE SCALE GENOMIC DNA]</scope>
    <source>
        <strain evidence="1">MG</strain>
    </source>
</reference>
<dbReference type="EMBL" id="WNJL01000022">
    <property type="protein sequence ID" value="NDU42058.1"/>
    <property type="molecule type" value="Genomic_DNA"/>
</dbReference>
<name>A0A845UK80_9PROT</name>
<comment type="caution">
    <text evidence="1">The sequence shown here is derived from an EMBL/GenBank/DDBJ whole genome shotgun (WGS) entry which is preliminary data.</text>
</comment>
<dbReference type="RefSeq" id="WP_163097183.1">
    <property type="nucleotide sequence ID" value="NZ_CP127523.1"/>
</dbReference>
<sequence length="375" mass="42411">MPPSVAGYTWEISDSPYPSQFLSGTREFGAENPCLLIDQYSGKRPAVLNKEFFERGKIQFGLYPSALLDSNLANQVHAVANGGKVNDGFESLLRFLTEKRWDFSLYFYYVEHFCKARTHDDFVNNAVARTRALLALHSMDESEFLNSGRVVPNPEAVQHYLDGSGVFDLDEAASRRVEEFCSLHSRRDTLNRIEAIEVALIRMFLLRRIEMPKATPLKQHEAFLTFLERDLGAILARESHLALHYFYDQAGSLLGIQPNTPIDRALATITSTTWDMYFLRMPELFFSGSPTEMCLSFIATQEKQLGRLARLFSVESIIGTPEGDLLPVIGYAMHELPNEAKSSPPPVRPPHRGRKTVPVGLRDAMVNELRRVLPK</sequence>
<proteinExistence type="predicted"/>
<accession>A0A845UK80</accession>
<organism evidence="1">
    <name type="scientific">Acidithiobacillus ferrianus</name>
    <dbReference type="NCBI Taxonomy" id="2678518"/>
    <lineage>
        <taxon>Bacteria</taxon>
        <taxon>Pseudomonadati</taxon>
        <taxon>Pseudomonadota</taxon>
        <taxon>Acidithiobacillia</taxon>
        <taxon>Acidithiobacillales</taxon>
        <taxon>Acidithiobacillaceae</taxon>
        <taxon>Acidithiobacillus</taxon>
    </lineage>
</organism>
<evidence type="ECO:0000313" key="1">
    <source>
        <dbReference type="EMBL" id="NDU42058.1"/>
    </source>
</evidence>
<dbReference type="AlphaFoldDB" id="A0A845UK80"/>
<protein>
    <submittedName>
        <fullName evidence="1">Uncharacterized protein</fullName>
    </submittedName>
</protein>
<gene>
    <name evidence="1" type="ORF">GL267_05180</name>
</gene>